<dbReference type="RefSeq" id="WP_256311716.1">
    <property type="nucleotide sequence ID" value="NZ_JANGAC010000008.1"/>
</dbReference>
<proteinExistence type="predicted"/>
<evidence type="ECO:0000259" key="1">
    <source>
        <dbReference type="Pfam" id="PF05239"/>
    </source>
</evidence>
<evidence type="ECO:0000313" key="3">
    <source>
        <dbReference type="Proteomes" id="UP001524478"/>
    </source>
</evidence>
<name>A0ABT1SBL4_9FIRM</name>
<keyword evidence="3" id="KW-1185">Reference proteome</keyword>
<reference evidence="2 3" key="1">
    <citation type="submission" date="2022-06" db="EMBL/GenBank/DDBJ databases">
        <title>Isolation of gut microbiota from human fecal samples.</title>
        <authorList>
            <person name="Pamer E.G."/>
            <person name="Barat B."/>
            <person name="Waligurski E."/>
            <person name="Medina S."/>
            <person name="Paddock L."/>
            <person name="Mostad J."/>
        </authorList>
    </citation>
    <scope>NUCLEOTIDE SEQUENCE [LARGE SCALE GENOMIC DNA]</scope>
    <source>
        <strain evidence="2 3">DFI.7.95</strain>
    </source>
</reference>
<dbReference type="EMBL" id="JANGAC010000008">
    <property type="protein sequence ID" value="MCQ4923860.1"/>
    <property type="molecule type" value="Genomic_DNA"/>
</dbReference>
<organism evidence="2 3">
    <name type="scientific">Tissierella carlieri</name>
    <dbReference type="NCBI Taxonomy" id="689904"/>
    <lineage>
        <taxon>Bacteria</taxon>
        <taxon>Bacillati</taxon>
        <taxon>Bacillota</taxon>
        <taxon>Tissierellia</taxon>
        <taxon>Tissierellales</taxon>
        <taxon>Tissierellaceae</taxon>
        <taxon>Tissierella</taxon>
    </lineage>
</organism>
<dbReference type="SUPFAM" id="SSF50346">
    <property type="entry name" value="PRC-barrel domain"/>
    <property type="match status" value="1"/>
</dbReference>
<dbReference type="InterPro" id="IPR014238">
    <property type="entry name" value="Spore_YlmC/YmxH"/>
</dbReference>
<dbReference type="InterPro" id="IPR027275">
    <property type="entry name" value="PRC-brl_dom"/>
</dbReference>
<dbReference type="Gene3D" id="2.30.30.240">
    <property type="entry name" value="PRC-barrel domain"/>
    <property type="match status" value="1"/>
</dbReference>
<dbReference type="PANTHER" id="PTHR40061">
    <property type="entry name" value="SPORULATION PROTEIN YLMC-RELATED"/>
    <property type="match status" value="1"/>
</dbReference>
<dbReference type="Proteomes" id="UP001524478">
    <property type="component" value="Unassembled WGS sequence"/>
</dbReference>
<evidence type="ECO:0000313" key="2">
    <source>
        <dbReference type="EMBL" id="MCQ4923860.1"/>
    </source>
</evidence>
<sequence>MFKLSEIREKEIININTGQRMGYVDDFELNLENGRIDAIIILGGGVGKVLGLFGKNSEIVIDWNDIVRIGTDTILVDYKNEISS</sequence>
<dbReference type="Pfam" id="PF05239">
    <property type="entry name" value="PRC"/>
    <property type="match status" value="1"/>
</dbReference>
<accession>A0ABT1SBL4</accession>
<protein>
    <submittedName>
        <fullName evidence="2">YlmC/YmxH family sporulation protein</fullName>
    </submittedName>
</protein>
<gene>
    <name evidence="2" type="ORF">NE686_12230</name>
</gene>
<comment type="caution">
    <text evidence="2">The sequence shown here is derived from an EMBL/GenBank/DDBJ whole genome shotgun (WGS) entry which is preliminary data.</text>
</comment>
<dbReference type="NCBIfam" id="TIGR02888">
    <property type="entry name" value="spore_YlmC_YmxH"/>
    <property type="match status" value="1"/>
</dbReference>
<feature type="domain" description="PRC-barrel" evidence="1">
    <location>
        <begin position="1"/>
        <end position="79"/>
    </location>
</feature>
<dbReference type="InterPro" id="IPR011033">
    <property type="entry name" value="PRC_barrel-like_sf"/>
</dbReference>
<dbReference type="PANTHER" id="PTHR40061:SF1">
    <property type="entry name" value="SPORULATION PROTEIN YLMC-RELATED"/>
    <property type="match status" value="1"/>
</dbReference>